<protein>
    <submittedName>
        <fullName evidence="1">Uncharacterized protein</fullName>
    </submittedName>
</protein>
<sequence>MARCSRASLLLLLLVIACGLVRSSYGSRPSPRELGALSPVQGHPSEPRHRDGTAKLRPSTEEGATGHRGANADGATLALVVDGGVVGSEQNNGGAVAQQLLLSSQPARRLLEEEVAGDSAARSSCRSNDARVGCTSQAGAALTNVRP</sequence>
<evidence type="ECO:0000313" key="2">
    <source>
        <dbReference type="Proteomes" id="UP001732700"/>
    </source>
</evidence>
<dbReference type="Proteomes" id="UP001732700">
    <property type="component" value="Chromosome 4A"/>
</dbReference>
<reference evidence="1" key="1">
    <citation type="submission" date="2021-05" db="EMBL/GenBank/DDBJ databases">
        <authorList>
            <person name="Scholz U."/>
            <person name="Mascher M."/>
            <person name="Fiebig A."/>
        </authorList>
    </citation>
    <scope>NUCLEOTIDE SEQUENCE [LARGE SCALE GENOMIC DNA]</scope>
</reference>
<organism evidence="1 2">
    <name type="scientific">Avena sativa</name>
    <name type="common">Oat</name>
    <dbReference type="NCBI Taxonomy" id="4498"/>
    <lineage>
        <taxon>Eukaryota</taxon>
        <taxon>Viridiplantae</taxon>
        <taxon>Streptophyta</taxon>
        <taxon>Embryophyta</taxon>
        <taxon>Tracheophyta</taxon>
        <taxon>Spermatophyta</taxon>
        <taxon>Magnoliopsida</taxon>
        <taxon>Liliopsida</taxon>
        <taxon>Poales</taxon>
        <taxon>Poaceae</taxon>
        <taxon>BOP clade</taxon>
        <taxon>Pooideae</taxon>
        <taxon>Poodae</taxon>
        <taxon>Poeae</taxon>
        <taxon>Poeae Chloroplast Group 1 (Aveneae type)</taxon>
        <taxon>Aveninae</taxon>
        <taxon>Avena</taxon>
    </lineage>
</organism>
<reference evidence="1" key="2">
    <citation type="submission" date="2025-09" db="UniProtKB">
        <authorList>
            <consortium name="EnsemblPlants"/>
        </authorList>
    </citation>
    <scope>IDENTIFICATION</scope>
</reference>
<proteinExistence type="predicted"/>
<accession>A0ACD5WAD8</accession>
<evidence type="ECO:0000313" key="1">
    <source>
        <dbReference type="EnsemblPlants" id="AVESA.00010b.r2.4AG0603430.1.CDS.1"/>
    </source>
</evidence>
<keyword evidence="2" id="KW-1185">Reference proteome</keyword>
<dbReference type="EnsemblPlants" id="AVESA.00010b.r2.4AG0603430.1">
    <property type="protein sequence ID" value="AVESA.00010b.r2.4AG0603430.1.CDS.1"/>
    <property type="gene ID" value="AVESA.00010b.r2.4AG0603430"/>
</dbReference>
<name>A0ACD5WAD8_AVESA</name>